<dbReference type="GO" id="GO:0005737">
    <property type="term" value="C:cytoplasm"/>
    <property type="evidence" value="ECO:0007669"/>
    <property type="project" value="TreeGrafter"/>
</dbReference>
<keyword evidence="3" id="KW-0597">Phosphoprotein</keyword>
<comment type="caution">
    <text evidence="5">The sequence shown here is derived from an EMBL/GenBank/DDBJ whole genome shotgun (WGS) entry which is preliminary data.</text>
</comment>
<dbReference type="SUPFAM" id="SSF47336">
    <property type="entry name" value="ACP-like"/>
    <property type="match status" value="1"/>
</dbReference>
<accession>H5UR80</accession>
<dbReference type="InterPro" id="IPR042099">
    <property type="entry name" value="ANL_N_sf"/>
</dbReference>
<dbReference type="InterPro" id="IPR000873">
    <property type="entry name" value="AMP-dep_synth/lig_dom"/>
</dbReference>
<dbReference type="PANTHER" id="PTHR45527">
    <property type="entry name" value="NONRIBOSOMAL PEPTIDE SYNTHETASE"/>
    <property type="match status" value="1"/>
</dbReference>
<dbReference type="Pfam" id="PF00550">
    <property type="entry name" value="PP-binding"/>
    <property type="match status" value="1"/>
</dbReference>
<proteinExistence type="predicted"/>
<dbReference type="SUPFAM" id="SSF56801">
    <property type="entry name" value="Acetyl-CoA synthetase-like"/>
    <property type="match status" value="1"/>
</dbReference>
<dbReference type="eggNOG" id="COG1020">
    <property type="taxonomic scope" value="Bacteria"/>
</dbReference>
<dbReference type="Pfam" id="PF13193">
    <property type="entry name" value="AMP-binding_C"/>
    <property type="match status" value="1"/>
</dbReference>
<dbReference type="Pfam" id="PF00975">
    <property type="entry name" value="Thioesterase"/>
    <property type="match status" value="1"/>
</dbReference>
<evidence type="ECO:0000313" key="5">
    <source>
        <dbReference type="EMBL" id="GAB48238.1"/>
    </source>
</evidence>
<dbReference type="Gene3D" id="3.40.50.1820">
    <property type="entry name" value="alpha/beta hydrolase"/>
    <property type="match status" value="1"/>
</dbReference>
<dbReference type="InterPro" id="IPR036736">
    <property type="entry name" value="ACP-like_sf"/>
</dbReference>
<dbReference type="InterPro" id="IPR029058">
    <property type="entry name" value="AB_hydrolase_fold"/>
</dbReference>
<comment type="cofactor">
    <cofactor evidence="1">
        <name>pantetheine 4'-phosphate</name>
        <dbReference type="ChEBI" id="CHEBI:47942"/>
    </cofactor>
</comment>
<dbReference type="InterPro" id="IPR020806">
    <property type="entry name" value="PKS_PP-bd"/>
</dbReference>
<dbReference type="Proteomes" id="UP000004367">
    <property type="component" value="Unassembled WGS sequence"/>
</dbReference>
<dbReference type="InterPro" id="IPR025110">
    <property type="entry name" value="AMP-bd_C"/>
</dbReference>
<evidence type="ECO:0000256" key="2">
    <source>
        <dbReference type="ARBA" id="ARBA00022450"/>
    </source>
</evidence>
<dbReference type="InterPro" id="IPR001031">
    <property type="entry name" value="Thioesterase"/>
</dbReference>
<evidence type="ECO:0000256" key="1">
    <source>
        <dbReference type="ARBA" id="ARBA00001957"/>
    </source>
</evidence>
<dbReference type="InterPro" id="IPR020845">
    <property type="entry name" value="AMP-binding_CS"/>
</dbReference>
<dbReference type="InterPro" id="IPR009081">
    <property type="entry name" value="PP-bd_ACP"/>
</dbReference>
<evidence type="ECO:0000313" key="6">
    <source>
        <dbReference type="Proteomes" id="UP000004367"/>
    </source>
</evidence>
<dbReference type="GO" id="GO:0044550">
    <property type="term" value="P:secondary metabolite biosynthetic process"/>
    <property type="evidence" value="ECO:0007669"/>
    <property type="project" value="TreeGrafter"/>
</dbReference>
<gene>
    <name evidence="5" type="ORF">MOPEL_067_00880</name>
</gene>
<sequence>MRPLGEDDVAAGVLPRLEHVVSARPEHVAVDDGRTTLTFAELVARAAQVRVDLERHLGSATAATDTTTTRPPVAVLGAHDAASVVAIVATLSTGHPVVVLDDRTPVPWQRRLLARLGASAVVTDAARPGSLETATAIVGPDGVVATGTDEADPALLWRDPPPAEAPAVVAFTSGTTGASKPVVGSHRLLVRDAWNSAVASCCYDETDIVLHTLPLPFHAGLTTAVHTLLVGCGMRLFDVRSLGVATLPRAVADSGGTLLVTSPAILRGLAASDPDRDLLTSLSGLTVAGESVYGRDVEAARELVGSHCVVRNRYGASEVGLIAEHVVTDFPSGRLPVGRAVGWNRVDVVREDGRSADVDEKGTIVVTAPDVALGYLGRDDDPAFVDNRDGTRTFRTSDLGRRLRDGTIDLTGRSDHAVSVRGYLVDPGEVEAVALALPGVRECVVTGHESPSGTRLLAYVVGEAASDPAAVRARLREHLPGHMVPAEVVALSALPRTDRGKIDRRALPLPASGDRGHEPLTHWEQLVADAWTLVLDVVDLRPDDDFFALGGDSLAAEELMTRLRDDLGVPGEQASSSTIAQAPTLREFAAAVEPRHRGGGGRVPLHAAGTRPPLFVTAGAGGLGRTLGSLARRLGADQPVHALQSPSLEGRALPDVSITATARRHLAAAREVTTGPLFLAGHGFGGLVALEMARLAEEAGQTVPFVALLDTTPPSHVRPDSRPRWRRVKADLGLLQASLRDTTGGTEAWRWQLKADALAAAYVPAPRRGRTLVLTASDGPGAAGQEAWAQILTGATHRHVPGGPLTMLRPPNVDAVASHLRTAIDDALAAVDTHPTGGESRA</sequence>
<feature type="domain" description="Carrier" evidence="4">
    <location>
        <begin position="518"/>
        <end position="596"/>
    </location>
</feature>
<dbReference type="GO" id="GO:0043041">
    <property type="term" value="P:amino acid activation for nonribosomal peptide biosynthetic process"/>
    <property type="evidence" value="ECO:0007669"/>
    <property type="project" value="TreeGrafter"/>
</dbReference>
<keyword evidence="6" id="KW-1185">Reference proteome</keyword>
<protein>
    <submittedName>
        <fullName evidence="5">Putative non-ribosomal peptide synthetase</fullName>
    </submittedName>
</protein>
<evidence type="ECO:0000256" key="3">
    <source>
        <dbReference type="ARBA" id="ARBA00022553"/>
    </source>
</evidence>
<dbReference type="Gene3D" id="3.40.50.12780">
    <property type="entry name" value="N-terminal domain of ligase-like"/>
    <property type="match status" value="1"/>
</dbReference>
<dbReference type="SMART" id="SM00823">
    <property type="entry name" value="PKS_PP"/>
    <property type="match status" value="1"/>
</dbReference>
<dbReference type="InterPro" id="IPR045851">
    <property type="entry name" value="AMP-bd_C_sf"/>
</dbReference>
<dbReference type="GO" id="GO:0031177">
    <property type="term" value="F:phosphopantetheine binding"/>
    <property type="evidence" value="ECO:0007669"/>
    <property type="project" value="InterPro"/>
</dbReference>
<reference evidence="5 6" key="1">
    <citation type="submission" date="2012-02" db="EMBL/GenBank/DDBJ databases">
        <title>Whole genome shotgun sequence of Mobilicoccus pelagius NBRC 104925.</title>
        <authorList>
            <person name="Yoshida Y."/>
            <person name="Hosoyama A."/>
            <person name="Tsuchikane K."/>
            <person name="Katsumata H."/>
            <person name="Yamazaki S."/>
            <person name="Fujita N."/>
        </authorList>
    </citation>
    <scope>NUCLEOTIDE SEQUENCE [LARGE SCALE GENOMIC DNA]</scope>
    <source>
        <strain evidence="5 6">NBRC 104925</strain>
    </source>
</reference>
<name>H5UR80_9MICO</name>
<dbReference type="Gene3D" id="1.10.1200.10">
    <property type="entry name" value="ACP-like"/>
    <property type="match status" value="1"/>
</dbReference>
<dbReference type="PROSITE" id="PS00455">
    <property type="entry name" value="AMP_BINDING"/>
    <property type="match status" value="1"/>
</dbReference>
<keyword evidence="2" id="KW-0596">Phosphopantetheine</keyword>
<dbReference type="PROSITE" id="PS50075">
    <property type="entry name" value="CARRIER"/>
    <property type="match status" value="1"/>
</dbReference>
<dbReference type="EMBL" id="BAFE01000047">
    <property type="protein sequence ID" value="GAB48238.1"/>
    <property type="molecule type" value="Genomic_DNA"/>
</dbReference>
<dbReference type="Pfam" id="PF00501">
    <property type="entry name" value="AMP-binding"/>
    <property type="match status" value="1"/>
</dbReference>
<evidence type="ECO:0000259" key="4">
    <source>
        <dbReference type="PROSITE" id="PS50075"/>
    </source>
</evidence>
<dbReference type="STRING" id="1089455.MOPEL_067_00880"/>
<dbReference type="PANTHER" id="PTHR45527:SF1">
    <property type="entry name" value="FATTY ACID SYNTHASE"/>
    <property type="match status" value="1"/>
</dbReference>
<organism evidence="5 6">
    <name type="scientific">Mobilicoccus pelagius NBRC 104925</name>
    <dbReference type="NCBI Taxonomy" id="1089455"/>
    <lineage>
        <taxon>Bacteria</taxon>
        <taxon>Bacillati</taxon>
        <taxon>Actinomycetota</taxon>
        <taxon>Actinomycetes</taxon>
        <taxon>Micrococcales</taxon>
        <taxon>Dermatophilaceae</taxon>
        <taxon>Mobilicoccus</taxon>
    </lineage>
</organism>
<dbReference type="AlphaFoldDB" id="H5UR80"/>
<dbReference type="SUPFAM" id="SSF53474">
    <property type="entry name" value="alpha/beta-Hydrolases"/>
    <property type="match status" value="1"/>
</dbReference>
<dbReference type="Gene3D" id="3.30.300.30">
    <property type="match status" value="1"/>
</dbReference>